<organism evidence="2 3">
    <name type="scientific">Pontimonas salivibrio</name>
    <dbReference type="NCBI Taxonomy" id="1159327"/>
    <lineage>
        <taxon>Bacteria</taxon>
        <taxon>Bacillati</taxon>
        <taxon>Actinomycetota</taxon>
        <taxon>Actinomycetes</taxon>
        <taxon>Micrococcales</taxon>
        <taxon>Microbacteriaceae</taxon>
        <taxon>Pontimonas</taxon>
    </lineage>
</organism>
<feature type="transmembrane region" description="Helical" evidence="1">
    <location>
        <begin position="105"/>
        <end position="123"/>
    </location>
</feature>
<keyword evidence="1" id="KW-1133">Transmembrane helix</keyword>
<keyword evidence="1" id="KW-0812">Transmembrane</keyword>
<keyword evidence="1" id="KW-0472">Membrane</keyword>
<proteinExistence type="predicted"/>
<dbReference type="RefSeq" id="WP_104912879.1">
    <property type="nucleotide sequence ID" value="NZ_CP026923.1"/>
</dbReference>
<feature type="transmembrane region" description="Helical" evidence="1">
    <location>
        <begin position="49"/>
        <end position="70"/>
    </location>
</feature>
<dbReference type="KEGG" id="psai:C3B54_11240"/>
<accession>A0A2L2BNK2</accession>
<reference evidence="2 3" key="1">
    <citation type="submission" date="2018-02" db="EMBL/GenBank/DDBJ databases">
        <title>Complete genome of the streamlined marine actinobacterium Pontimonas salivibrio CL-TW6 adapted to coastal planktonic lifestype.</title>
        <authorList>
            <person name="Cho B.C."/>
            <person name="Hardies S.C."/>
            <person name="Jang G.I."/>
            <person name="Hwang C.Y."/>
        </authorList>
    </citation>
    <scope>NUCLEOTIDE SEQUENCE [LARGE SCALE GENOMIC DNA]</scope>
    <source>
        <strain evidence="2 3">CL-TW6</strain>
    </source>
</reference>
<dbReference type="EMBL" id="CP026923">
    <property type="protein sequence ID" value="AVG23241.1"/>
    <property type="molecule type" value="Genomic_DNA"/>
</dbReference>
<name>A0A2L2BNK2_9MICO</name>
<evidence type="ECO:0000256" key="1">
    <source>
        <dbReference type="SAM" id="Phobius"/>
    </source>
</evidence>
<evidence type="ECO:0000313" key="2">
    <source>
        <dbReference type="EMBL" id="AVG23241.1"/>
    </source>
</evidence>
<dbReference type="AlphaFoldDB" id="A0A2L2BNK2"/>
<dbReference type="OrthoDB" id="5193693at2"/>
<evidence type="ECO:0000313" key="3">
    <source>
        <dbReference type="Proteomes" id="UP000243077"/>
    </source>
</evidence>
<gene>
    <name evidence="2" type="ORF">C3B54_11240</name>
</gene>
<keyword evidence="3" id="KW-1185">Reference proteome</keyword>
<feature type="transmembrane region" description="Helical" evidence="1">
    <location>
        <begin position="20"/>
        <end position="42"/>
    </location>
</feature>
<protein>
    <submittedName>
        <fullName evidence="2">Uncharacterized protein</fullName>
    </submittedName>
</protein>
<sequence length="124" mass="13163">MNEKDLVALWNDKRRQLIHAQLHSVIALSVLTALVLFGAFAVAPTIVSLFALLFLVTVGGLGVLSQFAIIREAKSVVEELGAHENTGAVAKTIAASGTYLTLTQALMAVFSIALLVVFVLVAFL</sequence>
<dbReference type="Proteomes" id="UP000243077">
    <property type="component" value="Chromosome"/>
</dbReference>